<comment type="caution">
    <text evidence="1">The sequence shown here is derived from an EMBL/GenBank/DDBJ whole genome shotgun (WGS) entry which is preliminary data.</text>
</comment>
<protein>
    <submittedName>
        <fullName evidence="1">RNase H domain-containing protein</fullName>
    </submittedName>
</protein>
<proteinExistence type="predicted"/>
<gene>
    <name evidence="1" type="ORF">Adt_16021</name>
</gene>
<dbReference type="Proteomes" id="UP001604336">
    <property type="component" value="Unassembled WGS sequence"/>
</dbReference>
<organism evidence="1 2">
    <name type="scientific">Abeliophyllum distichum</name>
    <dbReference type="NCBI Taxonomy" id="126358"/>
    <lineage>
        <taxon>Eukaryota</taxon>
        <taxon>Viridiplantae</taxon>
        <taxon>Streptophyta</taxon>
        <taxon>Embryophyta</taxon>
        <taxon>Tracheophyta</taxon>
        <taxon>Spermatophyta</taxon>
        <taxon>Magnoliopsida</taxon>
        <taxon>eudicotyledons</taxon>
        <taxon>Gunneridae</taxon>
        <taxon>Pentapetalae</taxon>
        <taxon>asterids</taxon>
        <taxon>lamiids</taxon>
        <taxon>Lamiales</taxon>
        <taxon>Oleaceae</taxon>
        <taxon>Forsythieae</taxon>
        <taxon>Abeliophyllum</taxon>
    </lineage>
</organism>
<keyword evidence="2" id="KW-1185">Reference proteome</keyword>
<dbReference type="EMBL" id="JBFOLK010000004">
    <property type="protein sequence ID" value="KAL2519774.1"/>
    <property type="molecule type" value="Genomic_DNA"/>
</dbReference>
<evidence type="ECO:0000313" key="1">
    <source>
        <dbReference type="EMBL" id="KAL2519774.1"/>
    </source>
</evidence>
<sequence length="503" mass="58091">MWASRMSRVKFGAFGIWGLQLLHVLIIPNSFTLELRISDCPRRCILPQSMLLARRQGAVIYGWDFTRFLLQWMVGRDFNVIAHNGERTGRNTRDRVVFPDSSYGNDCSWEKIFRLKQGRRWWNRHVFGDIFQRVRDAECRVDEAESIYDSDPTPAHRDTLHQAQAGLNQTLSTEEAFWKQKAGARWELLSAAPQPVHPIRPDIIPRLVSDEDNLQLNQTQTLAELISAPQSGFILGRLIGDNILLVQELLHTLDTKVRVGNVILKLDMAKAYDRLDWGFLIYVLKGFGFDAIWIDRIRKCISECFRHQQQPLTYLGVLLFKGPRKIFLYDDLVQKVRSRISGWASRLLSPRGRIILIRSVLSSLPLYLLQIMKPPKAVLKKLESIFDCSQSLWAQFLLSKYCQGTHLILATVPYSASVVWRRLKHFGLQAESHIAWKLGRGHIFFWHDCWKGDSPLANQLPQMTHSSTRVRDLFDDIGWNIDSLLQLVPQAITEEIRNIPTTV</sequence>
<reference evidence="2" key="1">
    <citation type="submission" date="2024-07" db="EMBL/GenBank/DDBJ databases">
        <title>Two chromosome-level genome assemblies of Korean endemic species Abeliophyllum distichum and Forsythia ovata (Oleaceae).</title>
        <authorList>
            <person name="Jang H."/>
        </authorList>
    </citation>
    <scope>NUCLEOTIDE SEQUENCE [LARGE SCALE GENOMIC DNA]</scope>
</reference>
<accession>A0ABD1U442</accession>
<dbReference type="PANTHER" id="PTHR33116">
    <property type="entry name" value="REVERSE TRANSCRIPTASE ZINC-BINDING DOMAIN-CONTAINING PROTEIN-RELATED-RELATED"/>
    <property type="match status" value="1"/>
</dbReference>
<name>A0ABD1U442_9LAMI</name>
<dbReference type="PANTHER" id="PTHR33116:SF80">
    <property type="entry name" value="REVERSE TRANSCRIPTASE ZINC-BINDING DOMAIN-CONTAINING PROTEIN"/>
    <property type="match status" value="1"/>
</dbReference>
<dbReference type="AlphaFoldDB" id="A0ABD1U442"/>
<evidence type="ECO:0000313" key="2">
    <source>
        <dbReference type="Proteomes" id="UP001604336"/>
    </source>
</evidence>